<keyword evidence="1" id="KW-1133">Transmembrane helix</keyword>
<dbReference type="InterPro" id="IPR007165">
    <property type="entry name" value="Phage_holin_4_2"/>
</dbReference>
<sequence>MRGACHTSGMGFLIRVVVNAFSIWVVTLIPVLGVSVIAFPPGGTLEIVLSLLIVALVFALVNTIVGSVVRVIAFPLYVLTLGLFSLIVNGFLLWLTSWITGFWNWGLRVESFWWGVVAALVIAIINGIFGVILRPKRRD</sequence>
<protein>
    <submittedName>
        <fullName evidence="2">Phage holin family protein</fullName>
    </submittedName>
</protein>
<keyword evidence="1" id="KW-0472">Membrane</keyword>
<dbReference type="PANTHER" id="PTHR37309:SF1">
    <property type="entry name" value="SLR0284 PROTEIN"/>
    <property type="match status" value="1"/>
</dbReference>
<feature type="transmembrane region" description="Helical" evidence="1">
    <location>
        <begin position="45"/>
        <end position="69"/>
    </location>
</feature>
<evidence type="ECO:0000313" key="3">
    <source>
        <dbReference type="Proteomes" id="UP001500274"/>
    </source>
</evidence>
<evidence type="ECO:0000313" key="2">
    <source>
        <dbReference type="EMBL" id="GAA2574271.1"/>
    </source>
</evidence>
<organism evidence="2 3">
    <name type="scientific">Microbacterium binotii</name>
    <dbReference type="NCBI Taxonomy" id="462710"/>
    <lineage>
        <taxon>Bacteria</taxon>
        <taxon>Bacillati</taxon>
        <taxon>Actinomycetota</taxon>
        <taxon>Actinomycetes</taxon>
        <taxon>Micrococcales</taxon>
        <taxon>Microbacteriaceae</taxon>
        <taxon>Microbacterium</taxon>
    </lineage>
</organism>
<dbReference type="EMBL" id="BAAARI010000008">
    <property type="protein sequence ID" value="GAA2574271.1"/>
    <property type="molecule type" value="Genomic_DNA"/>
</dbReference>
<gene>
    <name evidence="2" type="ORF">GCM10009862_11540</name>
</gene>
<name>A0ABN3P8P8_9MICO</name>
<reference evidence="2 3" key="1">
    <citation type="journal article" date="2019" name="Int. J. Syst. Evol. Microbiol.">
        <title>The Global Catalogue of Microorganisms (GCM) 10K type strain sequencing project: providing services to taxonomists for standard genome sequencing and annotation.</title>
        <authorList>
            <consortium name="The Broad Institute Genomics Platform"/>
            <consortium name="The Broad Institute Genome Sequencing Center for Infectious Disease"/>
            <person name="Wu L."/>
            <person name="Ma J."/>
        </authorList>
    </citation>
    <scope>NUCLEOTIDE SEQUENCE [LARGE SCALE GENOMIC DNA]</scope>
    <source>
        <strain evidence="2 3">JCM 16365</strain>
    </source>
</reference>
<feature type="transmembrane region" description="Helical" evidence="1">
    <location>
        <begin position="76"/>
        <end position="100"/>
    </location>
</feature>
<dbReference type="PANTHER" id="PTHR37309">
    <property type="entry name" value="SLR0284 PROTEIN"/>
    <property type="match status" value="1"/>
</dbReference>
<feature type="transmembrane region" description="Helical" evidence="1">
    <location>
        <begin position="12"/>
        <end position="39"/>
    </location>
</feature>
<keyword evidence="3" id="KW-1185">Reference proteome</keyword>
<accession>A0ABN3P8P8</accession>
<dbReference type="Pfam" id="PF04020">
    <property type="entry name" value="Phage_holin_4_2"/>
    <property type="match status" value="1"/>
</dbReference>
<comment type="caution">
    <text evidence="2">The sequence shown here is derived from an EMBL/GenBank/DDBJ whole genome shotgun (WGS) entry which is preliminary data.</text>
</comment>
<dbReference type="Proteomes" id="UP001500274">
    <property type="component" value="Unassembled WGS sequence"/>
</dbReference>
<feature type="transmembrane region" description="Helical" evidence="1">
    <location>
        <begin position="112"/>
        <end position="133"/>
    </location>
</feature>
<proteinExistence type="predicted"/>
<evidence type="ECO:0000256" key="1">
    <source>
        <dbReference type="SAM" id="Phobius"/>
    </source>
</evidence>
<keyword evidence="1" id="KW-0812">Transmembrane</keyword>